<reference evidence="2" key="1">
    <citation type="journal article" date="2005" name="Nature">
        <title>The map-based sequence of the rice genome.</title>
        <authorList>
            <consortium name="International rice genome sequencing project (IRGSP)"/>
            <person name="Matsumoto T."/>
            <person name="Wu J."/>
            <person name="Kanamori H."/>
            <person name="Katayose Y."/>
            <person name="Fujisawa M."/>
            <person name="Namiki N."/>
            <person name="Mizuno H."/>
            <person name="Yamamoto K."/>
            <person name="Antonio B.A."/>
            <person name="Baba T."/>
            <person name="Sakata K."/>
            <person name="Nagamura Y."/>
            <person name="Aoki H."/>
            <person name="Arikawa K."/>
            <person name="Arita K."/>
            <person name="Bito T."/>
            <person name="Chiden Y."/>
            <person name="Fujitsuka N."/>
            <person name="Fukunaka R."/>
            <person name="Hamada M."/>
            <person name="Harada C."/>
            <person name="Hayashi A."/>
            <person name="Hijishita S."/>
            <person name="Honda M."/>
            <person name="Hosokawa S."/>
            <person name="Ichikawa Y."/>
            <person name="Idonuma A."/>
            <person name="Iijima M."/>
            <person name="Ikeda M."/>
            <person name="Ikeno M."/>
            <person name="Ito K."/>
            <person name="Ito S."/>
            <person name="Ito T."/>
            <person name="Ito Y."/>
            <person name="Ito Y."/>
            <person name="Iwabuchi A."/>
            <person name="Kamiya K."/>
            <person name="Karasawa W."/>
            <person name="Kurita K."/>
            <person name="Katagiri S."/>
            <person name="Kikuta A."/>
            <person name="Kobayashi H."/>
            <person name="Kobayashi N."/>
            <person name="Machita K."/>
            <person name="Maehara T."/>
            <person name="Masukawa M."/>
            <person name="Mizubayashi T."/>
            <person name="Mukai Y."/>
            <person name="Nagasaki H."/>
            <person name="Nagata Y."/>
            <person name="Naito S."/>
            <person name="Nakashima M."/>
            <person name="Nakama Y."/>
            <person name="Nakamichi Y."/>
            <person name="Nakamura M."/>
            <person name="Meguro A."/>
            <person name="Negishi M."/>
            <person name="Ohta I."/>
            <person name="Ohta T."/>
            <person name="Okamoto M."/>
            <person name="Ono N."/>
            <person name="Saji S."/>
            <person name="Sakaguchi M."/>
            <person name="Sakai K."/>
            <person name="Shibata M."/>
            <person name="Shimokawa T."/>
            <person name="Song J."/>
            <person name="Takazaki Y."/>
            <person name="Terasawa K."/>
            <person name="Tsugane M."/>
            <person name="Tsuji K."/>
            <person name="Ueda S."/>
            <person name="Waki K."/>
            <person name="Yamagata H."/>
            <person name="Yamamoto M."/>
            <person name="Yamamoto S."/>
            <person name="Yamane H."/>
            <person name="Yoshiki S."/>
            <person name="Yoshihara R."/>
            <person name="Yukawa K."/>
            <person name="Zhong H."/>
            <person name="Yano M."/>
            <person name="Yuan Q."/>
            <person name="Ouyang S."/>
            <person name="Liu J."/>
            <person name="Jones K.M."/>
            <person name="Gansberger K."/>
            <person name="Moffat K."/>
            <person name="Hill J."/>
            <person name="Bera J."/>
            <person name="Fadrosh D."/>
            <person name="Jin S."/>
            <person name="Johri S."/>
            <person name="Kim M."/>
            <person name="Overton L."/>
            <person name="Reardon M."/>
            <person name="Tsitrin T."/>
            <person name="Vuong H."/>
            <person name="Weaver B."/>
            <person name="Ciecko A."/>
            <person name="Tallon L."/>
            <person name="Jackson J."/>
            <person name="Pai G."/>
            <person name="Aken S.V."/>
            <person name="Utterback T."/>
            <person name="Reidmuller S."/>
            <person name="Feldblyum T."/>
            <person name="Hsiao J."/>
            <person name="Zismann V."/>
            <person name="Iobst S."/>
            <person name="de Vazeille A.R."/>
            <person name="Buell C.R."/>
            <person name="Ying K."/>
            <person name="Li Y."/>
            <person name="Lu T."/>
            <person name="Huang Y."/>
            <person name="Zhao Q."/>
            <person name="Feng Q."/>
            <person name="Zhang L."/>
            <person name="Zhu J."/>
            <person name="Weng Q."/>
            <person name="Mu J."/>
            <person name="Lu Y."/>
            <person name="Fan D."/>
            <person name="Liu Y."/>
            <person name="Guan J."/>
            <person name="Zhang Y."/>
            <person name="Yu S."/>
            <person name="Liu X."/>
            <person name="Zhang Y."/>
            <person name="Hong G."/>
            <person name="Han B."/>
            <person name="Choisne N."/>
            <person name="Demange N."/>
            <person name="Orjeda G."/>
            <person name="Samain S."/>
            <person name="Cattolico L."/>
            <person name="Pelletier E."/>
            <person name="Couloux A."/>
            <person name="Segurens B."/>
            <person name="Wincker P."/>
            <person name="D'Hont A."/>
            <person name="Scarpelli C."/>
            <person name="Weissenbach J."/>
            <person name="Salanoubat M."/>
            <person name="Quetier F."/>
            <person name="Yu Y."/>
            <person name="Kim H.R."/>
            <person name="Rambo T."/>
            <person name="Currie J."/>
            <person name="Collura K."/>
            <person name="Luo M."/>
            <person name="Yang T."/>
            <person name="Ammiraju J.S.S."/>
            <person name="Engler F."/>
            <person name="Soderlund C."/>
            <person name="Wing R.A."/>
            <person name="Palmer L.E."/>
            <person name="de la Bastide M."/>
            <person name="Spiegel L."/>
            <person name="Nascimento L."/>
            <person name="Zutavern T."/>
            <person name="O'Shaughnessy A."/>
            <person name="Dike S."/>
            <person name="Dedhia N."/>
            <person name="Preston R."/>
            <person name="Balija V."/>
            <person name="McCombie W.R."/>
            <person name="Chow T."/>
            <person name="Chen H."/>
            <person name="Chung M."/>
            <person name="Chen C."/>
            <person name="Shaw J."/>
            <person name="Wu H."/>
            <person name="Hsiao K."/>
            <person name="Chao Y."/>
            <person name="Chu M."/>
            <person name="Cheng C."/>
            <person name="Hour A."/>
            <person name="Lee P."/>
            <person name="Lin S."/>
            <person name="Lin Y."/>
            <person name="Liou J."/>
            <person name="Liu S."/>
            <person name="Hsing Y."/>
            <person name="Raghuvanshi S."/>
            <person name="Mohanty A."/>
            <person name="Bharti A.K."/>
            <person name="Gaur A."/>
            <person name="Gupta V."/>
            <person name="Kumar D."/>
            <person name="Ravi V."/>
            <person name="Vij S."/>
            <person name="Kapur A."/>
            <person name="Khurana P."/>
            <person name="Khurana P."/>
            <person name="Khurana J.P."/>
            <person name="Tyagi A.K."/>
            <person name="Gaikwad K."/>
            <person name="Singh A."/>
            <person name="Dalal V."/>
            <person name="Srivastava S."/>
            <person name="Dixit A."/>
            <person name="Pal A.K."/>
            <person name="Ghazi I.A."/>
            <person name="Yadav M."/>
            <person name="Pandit A."/>
            <person name="Bhargava A."/>
            <person name="Sureshbabu K."/>
            <person name="Batra K."/>
            <person name="Sharma T.R."/>
            <person name="Mohapatra T."/>
            <person name="Singh N.K."/>
            <person name="Messing J."/>
            <person name="Nelson A.B."/>
            <person name="Fuks G."/>
            <person name="Kavchok S."/>
            <person name="Keizer G."/>
            <person name="Linton E."/>
            <person name="Llaca V."/>
            <person name="Song R."/>
            <person name="Tanyolac B."/>
            <person name="Young S."/>
            <person name="Ho-Il K."/>
            <person name="Hahn J.H."/>
            <person name="Sangsakoo G."/>
            <person name="Vanavichit A."/>
            <person name="de Mattos Luiz.A.T."/>
            <person name="Zimmer P.D."/>
            <person name="Malone G."/>
            <person name="Dellagostin O."/>
            <person name="de Oliveira A.C."/>
            <person name="Bevan M."/>
            <person name="Bancroft I."/>
            <person name="Minx P."/>
            <person name="Cordum H."/>
            <person name="Wilson R."/>
            <person name="Cheng Z."/>
            <person name="Jin W."/>
            <person name="Jiang J."/>
            <person name="Leong S.A."/>
            <person name="Iwama H."/>
            <person name="Gojobori T."/>
            <person name="Itoh T."/>
            <person name="Niimura Y."/>
            <person name="Fujii Y."/>
            <person name="Habara T."/>
            <person name="Sakai H."/>
            <person name="Sato Y."/>
            <person name="Wilson G."/>
            <person name="Kumar K."/>
            <person name="McCouch S."/>
            <person name="Juretic N."/>
            <person name="Hoen D."/>
            <person name="Wright S."/>
            <person name="Bruskiewich R."/>
            <person name="Bureau T."/>
            <person name="Miyao A."/>
            <person name="Hirochika H."/>
            <person name="Nishikawa T."/>
            <person name="Kadowaki K."/>
            <person name="Sugiura M."/>
            <person name="Burr B."/>
            <person name="Sasaki T."/>
        </authorList>
    </citation>
    <scope>NUCLEOTIDE SEQUENCE [LARGE SCALE GENOMIC DNA]</scope>
    <source>
        <strain evidence="2">cv. Nipponbare</strain>
    </source>
</reference>
<protein>
    <submittedName>
        <fullName evidence="1">Os03g0338100 protein</fullName>
    </submittedName>
</protein>
<accession>A0A0P0VY01</accession>
<reference evidence="1 2" key="2">
    <citation type="journal article" date="2013" name="Plant Cell Physiol.">
        <title>Rice Annotation Project Database (RAP-DB): an integrative and interactive database for rice genomics.</title>
        <authorList>
            <person name="Sakai H."/>
            <person name="Lee S.S."/>
            <person name="Tanaka T."/>
            <person name="Numa H."/>
            <person name="Kim J."/>
            <person name="Kawahara Y."/>
            <person name="Wakimoto H."/>
            <person name="Yang C.C."/>
            <person name="Iwamoto M."/>
            <person name="Abe T."/>
            <person name="Yamada Y."/>
            <person name="Muto A."/>
            <person name="Inokuchi H."/>
            <person name="Ikemura T."/>
            <person name="Matsumoto T."/>
            <person name="Sasaki T."/>
            <person name="Itoh T."/>
        </authorList>
    </citation>
    <scope>NUCLEOTIDE SEQUENCE [LARGE SCALE GENOMIC DNA]</scope>
    <source>
        <strain evidence="2">cv. Nipponbare</strain>
    </source>
</reference>
<dbReference type="PaxDb" id="39947-A0A0P0VY01"/>
<name>A0A0P0VY01_ORYSJ</name>
<dbReference type="AlphaFoldDB" id="A0A0P0VY01"/>
<dbReference type="EMBL" id="AP014959">
    <property type="protein sequence ID" value="BAS84101.1"/>
    <property type="molecule type" value="Genomic_DNA"/>
</dbReference>
<gene>
    <name evidence="1" type="ordered locus">Os03g0338100</name>
    <name evidence="1" type="ORF">OSNPB_030338100</name>
</gene>
<feature type="non-terminal residue" evidence="1">
    <location>
        <position position="1"/>
    </location>
</feature>
<dbReference type="InParanoid" id="A0A0P0VY01"/>
<dbReference type="Proteomes" id="UP000059680">
    <property type="component" value="Chromosome 3"/>
</dbReference>
<sequence>GILLGEAQRGSDPEDVPVEAAFADQDAHTFHVLHGAANLVFRRRLELPVRHQLDAEHETRPPHVADNFVLVLESAEAVLEVGADGVGVRLEALLLEHPEHGEPAGGAQRVATERVEVAPPCQHLRDLRRRHHRAQRDARNGLYLGHGDYVGDDAVGLEPPEVAADAREAGLDLVGDAQPAGAPDRLVRQRQVPRRQLHDPTDALYRLRYEAGDLPGGAELDDLLHVARVLFGVGAERAPSVFIDR</sequence>
<evidence type="ECO:0000313" key="2">
    <source>
        <dbReference type="Proteomes" id="UP000059680"/>
    </source>
</evidence>
<keyword evidence="2" id="KW-1185">Reference proteome</keyword>
<organism evidence="1 2">
    <name type="scientific">Oryza sativa subsp. japonica</name>
    <name type="common">Rice</name>
    <dbReference type="NCBI Taxonomy" id="39947"/>
    <lineage>
        <taxon>Eukaryota</taxon>
        <taxon>Viridiplantae</taxon>
        <taxon>Streptophyta</taxon>
        <taxon>Embryophyta</taxon>
        <taxon>Tracheophyta</taxon>
        <taxon>Spermatophyta</taxon>
        <taxon>Magnoliopsida</taxon>
        <taxon>Liliopsida</taxon>
        <taxon>Poales</taxon>
        <taxon>Poaceae</taxon>
        <taxon>BOP clade</taxon>
        <taxon>Oryzoideae</taxon>
        <taxon>Oryzeae</taxon>
        <taxon>Oryzinae</taxon>
        <taxon>Oryza</taxon>
        <taxon>Oryza sativa</taxon>
    </lineage>
</organism>
<evidence type="ECO:0000313" key="1">
    <source>
        <dbReference type="EMBL" id="BAS84101.1"/>
    </source>
</evidence>
<reference evidence="1 2" key="3">
    <citation type="journal article" date="2013" name="Rice">
        <title>Improvement of the Oryza sativa Nipponbare reference genome using next generation sequence and optical map data.</title>
        <authorList>
            <person name="Kawahara Y."/>
            <person name="de la Bastide M."/>
            <person name="Hamilton J.P."/>
            <person name="Kanamori H."/>
            <person name="McCombie W.R."/>
            <person name="Ouyang S."/>
            <person name="Schwartz D.C."/>
            <person name="Tanaka T."/>
            <person name="Wu J."/>
            <person name="Zhou S."/>
            <person name="Childs K.L."/>
            <person name="Davidson R.M."/>
            <person name="Lin H."/>
            <person name="Quesada-Ocampo L."/>
            <person name="Vaillancourt B."/>
            <person name="Sakai H."/>
            <person name="Lee S.S."/>
            <person name="Kim J."/>
            <person name="Numa H."/>
            <person name="Itoh T."/>
            <person name="Buell C.R."/>
            <person name="Matsumoto T."/>
        </authorList>
    </citation>
    <scope>NUCLEOTIDE SEQUENCE [LARGE SCALE GENOMIC DNA]</scope>
    <source>
        <strain evidence="2">cv. Nipponbare</strain>
    </source>
</reference>
<proteinExistence type="predicted"/>
<dbReference type="Gramene" id="Os03t0338100-00">
    <property type="protein sequence ID" value="Os03t0338100-00"/>
    <property type="gene ID" value="Os03g0338100"/>
</dbReference>